<dbReference type="AlphaFoldDB" id="A0AAD8A1T7"/>
<dbReference type="Proteomes" id="UP001233999">
    <property type="component" value="Unassembled WGS sequence"/>
</dbReference>
<reference evidence="1" key="2">
    <citation type="submission" date="2023-05" db="EMBL/GenBank/DDBJ databases">
        <authorList>
            <person name="Fouks B."/>
        </authorList>
    </citation>
    <scope>NUCLEOTIDE SEQUENCE</scope>
    <source>
        <strain evidence="1">Stay&amp;Tobe</strain>
        <tissue evidence="1">Testes</tissue>
    </source>
</reference>
<comment type="caution">
    <text evidence="1">The sequence shown here is derived from an EMBL/GenBank/DDBJ whole genome shotgun (WGS) entry which is preliminary data.</text>
</comment>
<dbReference type="EMBL" id="JASPKZ010004210">
    <property type="protein sequence ID" value="KAJ9590535.1"/>
    <property type="molecule type" value="Genomic_DNA"/>
</dbReference>
<name>A0AAD8A1T7_DIPPU</name>
<feature type="non-terminal residue" evidence="1">
    <location>
        <position position="1"/>
    </location>
</feature>
<protein>
    <submittedName>
        <fullName evidence="1">Uncharacterized protein</fullName>
    </submittedName>
</protein>
<evidence type="ECO:0000313" key="1">
    <source>
        <dbReference type="EMBL" id="KAJ9590535.1"/>
    </source>
</evidence>
<reference evidence="1" key="1">
    <citation type="journal article" date="2023" name="IScience">
        <title>Live-bearing cockroach genome reveals convergent evolutionary mechanisms linked to viviparity in insects and beyond.</title>
        <authorList>
            <person name="Fouks B."/>
            <person name="Harrison M.C."/>
            <person name="Mikhailova A.A."/>
            <person name="Marchal E."/>
            <person name="English S."/>
            <person name="Carruthers M."/>
            <person name="Jennings E.C."/>
            <person name="Chiamaka E.L."/>
            <person name="Frigard R.A."/>
            <person name="Pippel M."/>
            <person name="Attardo G.M."/>
            <person name="Benoit J.B."/>
            <person name="Bornberg-Bauer E."/>
            <person name="Tobe S.S."/>
        </authorList>
    </citation>
    <scope>NUCLEOTIDE SEQUENCE</scope>
    <source>
        <strain evidence="1">Stay&amp;Tobe</strain>
    </source>
</reference>
<accession>A0AAD8A1T7</accession>
<keyword evidence="2" id="KW-1185">Reference proteome</keyword>
<evidence type="ECO:0000313" key="2">
    <source>
        <dbReference type="Proteomes" id="UP001233999"/>
    </source>
</evidence>
<organism evidence="1 2">
    <name type="scientific">Diploptera punctata</name>
    <name type="common">Pacific beetle cockroach</name>
    <dbReference type="NCBI Taxonomy" id="6984"/>
    <lineage>
        <taxon>Eukaryota</taxon>
        <taxon>Metazoa</taxon>
        <taxon>Ecdysozoa</taxon>
        <taxon>Arthropoda</taxon>
        <taxon>Hexapoda</taxon>
        <taxon>Insecta</taxon>
        <taxon>Pterygota</taxon>
        <taxon>Neoptera</taxon>
        <taxon>Polyneoptera</taxon>
        <taxon>Dictyoptera</taxon>
        <taxon>Blattodea</taxon>
        <taxon>Blaberoidea</taxon>
        <taxon>Blaberidae</taxon>
        <taxon>Diplopterinae</taxon>
        <taxon>Diploptera</taxon>
    </lineage>
</organism>
<sequence>MESRYREGTHIADHLQHMIVQQATDDYPETPNSKEVACEYMRRSEDKGYKKRIGKRENLIKNKVKRGRNADKQYTDRKGNIHVERRNLVICNSLDKGMHLRLRPANNAVYNDVCVAQYYADSPVFPVEFFGRLYQIPLLRVYRKHDRSLQGSTSWIKQQVTSSE</sequence>
<gene>
    <name evidence="1" type="ORF">L9F63_016437</name>
</gene>
<proteinExistence type="predicted"/>